<dbReference type="Gene3D" id="2.10.25.10">
    <property type="entry name" value="Laminin"/>
    <property type="match status" value="2"/>
</dbReference>
<keyword evidence="2 8" id="KW-0245">EGF-like domain</keyword>
<dbReference type="InterPro" id="IPR051022">
    <property type="entry name" value="Notch_Cell-Fate_Det"/>
</dbReference>
<keyword evidence="4" id="KW-0677">Repeat</keyword>
<feature type="compositionally biased region" description="Polar residues" evidence="9">
    <location>
        <begin position="344"/>
        <end position="354"/>
    </location>
</feature>
<evidence type="ECO:0000256" key="9">
    <source>
        <dbReference type="SAM" id="MobiDB-lite"/>
    </source>
</evidence>
<evidence type="ECO:0000256" key="8">
    <source>
        <dbReference type="PROSITE-ProRule" id="PRU00076"/>
    </source>
</evidence>
<dbReference type="GO" id="GO:0007154">
    <property type="term" value="P:cell communication"/>
    <property type="evidence" value="ECO:0007669"/>
    <property type="project" value="InterPro"/>
</dbReference>
<protein>
    <submittedName>
        <fullName evidence="11">Delta-like protein</fullName>
    </submittedName>
</protein>
<dbReference type="PROSITE" id="PS00022">
    <property type="entry name" value="EGF_1"/>
    <property type="match status" value="2"/>
</dbReference>
<dbReference type="Gene3D" id="2.10.25.140">
    <property type="match status" value="1"/>
</dbReference>
<dbReference type="GO" id="GO:0045197">
    <property type="term" value="P:establishment or maintenance of epithelial cell apical/basal polarity"/>
    <property type="evidence" value="ECO:0007669"/>
    <property type="project" value="TreeGrafter"/>
</dbReference>
<reference evidence="11 12" key="1">
    <citation type="journal article" date="2021" name="Elife">
        <title>Chloroplast acquisition without the gene transfer in kleptoplastic sea slugs, Plakobranchus ocellatus.</title>
        <authorList>
            <person name="Maeda T."/>
            <person name="Takahashi S."/>
            <person name="Yoshida T."/>
            <person name="Shimamura S."/>
            <person name="Takaki Y."/>
            <person name="Nagai Y."/>
            <person name="Toyoda A."/>
            <person name="Suzuki Y."/>
            <person name="Arimoto A."/>
            <person name="Ishii H."/>
            <person name="Satoh N."/>
            <person name="Nishiyama T."/>
            <person name="Hasebe M."/>
            <person name="Maruyama T."/>
            <person name="Minagawa J."/>
            <person name="Obokata J."/>
            <person name="Shigenobu S."/>
        </authorList>
    </citation>
    <scope>NUCLEOTIDE SEQUENCE [LARGE SCALE GENOMIC DNA]</scope>
</reference>
<keyword evidence="12" id="KW-1185">Reference proteome</keyword>
<evidence type="ECO:0000313" key="11">
    <source>
        <dbReference type="EMBL" id="GFO06350.1"/>
    </source>
</evidence>
<feature type="disulfide bond" evidence="8">
    <location>
        <begin position="284"/>
        <end position="293"/>
    </location>
</feature>
<proteinExistence type="predicted"/>
<sequence length="402" mass="45057">MYTCDIFKRPCVSKTKVCSSTGNIEVHFVRYADTCKEDFGLECEPYFKFCLSRPQTGSLSVSRSSCHYGYASSNGHFHGSEQIDLLHLTNILGLSNPWSVKVLKFYDPEIMLAMDVYDKDRFTRDDHLVRFGMKLRLNVSHSKSVAEWERVTMFAHNSKYEHRLDFKIRIYCDENYYSPSCFVNCKAQDNANGHYTCDQKTGSKICKEGKVCEDIEDPCLSEPCLNGGHCFSLQELPPKFICLCAEGWDGLYCSVKQDPCDDYPCQNMGICMSYNAKTSYSCNCSYPYTGAHCERVLTTTIAATTTATTVAPDTTSIIVPSITKAKLTTTVASSSTTVKRPDSDSFTTEGFRTTENYEEPSTEDNSQGQPSSTASTTKPIEGPQEENDGIPFYLLLYGLCLE</sequence>
<feature type="domain" description="EGF-like" evidence="10">
    <location>
        <begin position="215"/>
        <end position="254"/>
    </location>
</feature>
<dbReference type="SMART" id="SM00181">
    <property type="entry name" value="EGF"/>
    <property type="match status" value="2"/>
</dbReference>
<dbReference type="InterPro" id="IPR001774">
    <property type="entry name" value="DSL"/>
</dbReference>
<feature type="disulfide bond" evidence="8">
    <location>
        <begin position="265"/>
        <end position="282"/>
    </location>
</feature>
<dbReference type="FunFam" id="2.10.25.10:FF:000173">
    <property type="entry name" value="Neurogenic locus notch protein 2"/>
    <property type="match status" value="1"/>
</dbReference>
<feature type="compositionally biased region" description="Polar residues" evidence="9">
    <location>
        <begin position="363"/>
        <end position="378"/>
    </location>
</feature>
<keyword evidence="7" id="KW-0325">Glycoprotein</keyword>
<evidence type="ECO:0000256" key="1">
    <source>
        <dbReference type="ARBA" id="ARBA00022473"/>
    </source>
</evidence>
<dbReference type="PROSITE" id="PS01186">
    <property type="entry name" value="EGF_2"/>
    <property type="match status" value="2"/>
</dbReference>
<dbReference type="GO" id="GO:0032991">
    <property type="term" value="C:protein-containing complex"/>
    <property type="evidence" value="ECO:0007669"/>
    <property type="project" value="TreeGrafter"/>
</dbReference>
<dbReference type="CDD" id="cd00054">
    <property type="entry name" value="EGF_CA"/>
    <property type="match status" value="2"/>
</dbReference>
<evidence type="ECO:0000256" key="3">
    <source>
        <dbReference type="ARBA" id="ARBA00022729"/>
    </source>
</evidence>
<keyword evidence="5" id="KW-0221">Differentiation</keyword>
<dbReference type="PANTHER" id="PTHR24049:SF22">
    <property type="entry name" value="DROSOPHILA CRUMBS HOMOLOG"/>
    <property type="match status" value="1"/>
</dbReference>
<dbReference type="GO" id="GO:0030154">
    <property type="term" value="P:cell differentiation"/>
    <property type="evidence" value="ECO:0007669"/>
    <property type="project" value="UniProtKB-KW"/>
</dbReference>
<dbReference type="GO" id="GO:0007157">
    <property type="term" value="P:heterophilic cell-cell adhesion via plasma membrane cell adhesion molecules"/>
    <property type="evidence" value="ECO:0007669"/>
    <property type="project" value="TreeGrafter"/>
</dbReference>
<feature type="region of interest" description="Disordered" evidence="9">
    <location>
        <begin position="333"/>
        <end position="387"/>
    </location>
</feature>
<dbReference type="SMART" id="SM00051">
    <property type="entry name" value="DSL"/>
    <property type="match status" value="1"/>
</dbReference>
<dbReference type="EMBL" id="BLXT01003772">
    <property type="protein sequence ID" value="GFO06350.1"/>
    <property type="molecule type" value="Genomic_DNA"/>
</dbReference>
<dbReference type="AlphaFoldDB" id="A0AAV4AG46"/>
<dbReference type="Proteomes" id="UP000735302">
    <property type="component" value="Unassembled WGS sequence"/>
</dbReference>
<comment type="caution">
    <text evidence="11">The sequence shown here is derived from an EMBL/GenBank/DDBJ whole genome shotgun (WGS) entry which is preliminary data.</text>
</comment>
<evidence type="ECO:0000256" key="2">
    <source>
        <dbReference type="ARBA" id="ARBA00022536"/>
    </source>
</evidence>
<dbReference type="Pfam" id="PF01414">
    <property type="entry name" value="DSL"/>
    <property type="match status" value="1"/>
</dbReference>
<dbReference type="Pfam" id="PF00008">
    <property type="entry name" value="EGF"/>
    <property type="match status" value="1"/>
</dbReference>
<name>A0AAV4AG46_9GAST</name>
<evidence type="ECO:0000256" key="5">
    <source>
        <dbReference type="ARBA" id="ARBA00022782"/>
    </source>
</evidence>
<dbReference type="InterPro" id="IPR000742">
    <property type="entry name" value="EGF"/>
</dbReference>
<comment type="caution">
    <text evidence="8">Lacks conserved residue(s) required for the propagation of feature annotation.</text>
</comment>
<gene>
    <name evidence="11" type="ORF">PoB_003285500</name>
</gene>
<keyword evidence="6 8" id="KW-1015">Disulfide bond</keyword>
<dbReference type="PANTHER" id="PTHR24049">
    <property type="entry name" value="CRUMBS FAMILY MEMBER"/>
    <property type="match status" value="1"/>
</dbReference>
<dbReference type="GO" id="GO:0005886">
    <property type="term" value="C:plasma membrane"/>
    <property type="evidence" value="ECO:0007669"/>
    <property type="project" value="TreeGrafter"/>
</dbReference>
<feature type="disulfide bond" evidence="8">
    <location>
        <begin position="244"/>
        <end position="253"/>
    </location>
</feature>
<evidence type="ECO:0000256" key="7">
    <source>
        <dbReference type="ARBA" id="ARBA00023180"/>
    </source>
</evidence>
<evidence type="ECO:0000259" key="10">
    <source>
        <dbReference type="PROSITE" id="PS50026"/>
    </source>
</evidence>
<keyword evidence="3" id="KW-0732">Signal</keyword>
<evidence type="ECO:0000256" key="4">
    <source>
        <dbReference type="ARBA" id="ARBA00022737"/>
    </source>
</evidence>
<dbReference type="PROSITE" id="PS50026">
    <property type="entry name" value="EGF_3"/>
    <property type="match status" value="2"/>
</dbReference>
<accession>A0AAV4AG46</accession>
<feature type="domain" description="EGF-like" evidence="10">
    <location>
        <begin position="256"/>
        <end position="294"/>
    </location>
</feature>
<organism evidence="11 12">
    <name type="scientific">Plakobranchus ocellatus</name>
    <dbReference type="NCBI Taxonomy" id="259542"/>
    <lineage>
        <taxon>Eukaryota</taxon>
        <taxon>Metazoa</taxon>
        <taxon>Spiralia</taxon>
        <taxon>Lophotrochozoa</taxon>
        <taxon>Mollusca</taxon>
        <taxon>Gastropoda</taxon>
        <taxon>Heterobranchia</taxon>
        <taxon>Euthyneura</taxon>
        <taxon>Panpulmonata</taxon>
        <taxon>Sacoglossa</taxon>
        <taxon>Placobranchoidea</taxon>
        <taxon>Plakobranchidae</taxon>
        <taxon>Plakobranchus</taxon>
    </lineage>
</organism>
<keyword evidence="1" id="KW-0217">Developmental protein</keyword>
<dbReference type="SUPFAM" id="SSF57196">
    <property type="entry name" value="EGF/Laminin"/>
    <property type="match status" value="2"/>
</dbReference>
<evidence type="ECO:0000256" key="6">
    <source>
        <dbReference type="ARBA" id="ARBA00023157"/>
    </source>
</evidence>
<evidence type="ECO:0000313" key="12">
    <source>
        <dbReference type="Proteomes" id="UP000735302"/>
    </source>
</evidence>